<dbReference type="Pfam" id="PF18856">
    <property type="entry name" value="baeRF_family12"/>
    <property type="match status" value="1"/>
</dbReference>
<dbReference type="AlphaFoldDB" id="A0A1H3J6I7"/>
<keyword evidence="3" id="KW-1185">Reference proteome</keyword>
<dbReference type="STRING" id="321339.SAMN05444340_10678"/>
<dbReference type="EMBL" id="FNPF01000006">
    <property type="protein sequence ID" value="SDY35417.1"/>
    <property type="molecule type" value="Genomic_DNA"/>
</dbReference>
<feature type="region of interest" description="Disordered" evidence="1">
    <location>
        <begin position="39"/>
        <end position="68"/>
    </location>
</feature>
<proteinExistence type="predicted"/>
<dbReference type="RefSeq" id="WP_089882673.1">
    <property type="nucleotide sequence ID" value="NZ_FNPF01000006.1"/>
</dbReference>
<dbReference type="Proteomes" id="UP000199286">
    <property type="component" value="Unassembled WGS sequence"/>
</dbReference>
<evidence type="ECO:0000256" key="1">
    <source>
        <dbReference type="SAM" id="MobiDB-lite"/>
    </source>
</evidence>
<sequence>MGKSGLPQNAWVLIADGEKALFLVNNGDEQDMNLNVLRKDEQENPKAGDWAANRQGRMQDTGVQQRSALENTDWHELEKERFADDLADHLYKQAHKGAFDKLVIVASRPVLSELRKALHKEVESRVIHEVPKVLTNHPLDEVEDLLSKSLQEKAG</sequence>
<accession>A0A1H3J6I7</accession>
<reference evidence="2 3" key="1">
    <citation type="submission" date="2016-10" db="EMBL/GenBank/DDBJ databases">
        <authorList>
            <person name="de Groot N.N."/>
        </authorList>
    </citation>
    <scope>NUCLEOTIDE SEQUENCE [LARGE SCALE GENOMIC DNA]</scope>
    <source>
        <strain evidence="2 3">DSM 26880</strain>
    </source>
</reference>
<organism evidence="2 3">
    <name type="scientific">Citreimonas salinaria</name>
    <dbReference type="NCBI Taxonomy" id="321339"/>
    <lineage>
        <taxon>Bacteria</taxon>
        <taxon>Pseudomonadati</taxon>
        <taxon>Pseudomonadota</taxon>
        <taxon>Alphaproteobacteria</taxon>
        <taxon>Rhodobacterales</taxon>
        <taxon>Roseobacteraceae</taxon>
        <taxon>Citreimonas</taxon>
    </lineage>
</organism>
<evidence type="ECO:0000313" key="3">
    <source>
        <dbReference type="Proteomes" id="UP000199286"/>
    </source>
</evidence>
<gene>
    <name evidence="2" type="ORF">SAMN05444340_10678</name>
</gene>
<feature type="compositionally biased region" description="Polar residues" evidence="1">
    <location>
        <begin position="56"/>
        <end position="68"/>
    </location>
</feature>
<dbReference type="InterPro" id="IPR042226">
    <property type="entry name" value="eFR1_2_sf"/>
</dbReference>
<evidence type="ECO:0000313" key="2">
    <source>
        <dbReference type="EMBL" id="SDY35417.1"/>
    </source>
</evidence>
<dbReference type="InterPro" id="IPR041374">
    <property type="entry name" value="BaeRF_family12"/>
</dbReference>
<dbReference type="Gene3D" id="3.30.420.60">
    <property type="entry name" value="eRF1 domain 2"/>
    <property type="match status" value="1"/>
</dbReference>
<protein>
    <submittedName>
        <fullName evidence="2">Protein required for attachment to host cells</fullName>
    </submittedName>
</protein>
<dbReference type="OrthoDB" id="9812459at2"/>
<name>A0A1H3J6I7_9RHOB</name>